<dbReference type="AlphaFoldDB" id="Q89LZ2"/>
<dbReference type="eggNOG" id="ENOG5033JZ2">
    <property type="taxonomic scope" value="Bacteria"/>
</dbReference>
<feature type="domain" description="DUF7947" evidence="1">
    <location>
        <begin position="58"/>
        <end position="134"/>
    </location>
</feature>
<protein>
    <submittedName>
        <fullName evidence="2">Blr4401 protein</fullName>
    </submittedName>
</protein>
<dbReference type="RefSeq" id="WP_011087173.1">
    <property type="nucleotide sequence ID" value="NC_004463.1"/>
</dbReference>
<reference evidence="3" key="1">
    <citation type="journal article" date="2002" name="DNA Res.">
        <title>Complete genomic sequence of nitrogen-fixing symbiotic bacterium Bradyrhizobium japonicum USDA110.</title>
        <authorList>
            <person name="Kaneko T."/>
            <person name="Nakamura Y."/>
            <person name="Sato S."/>
            <person name="Minamisawa K."/>
            <person name="Uchiumi T."/>
            <person name="Sasamoto S."/>
            <person name="Watanabe A."/>
            <person name="Idesawa K."/>
            <person name="Iriguchi M."/>
            <person name="Kawashima K."/>
            <person name="Kohara M."/>
            <person name="Matsumoto M."/>
            <person name="Shimpo S."/>
            <person name="Tsuruoka H."/>
            <person name="Wada T."/>
            <person name="Yamada M."/>
            <person name="Tabata S."/>
        </authorList>
    </citation>
    <scope>NUCLEOTIDE SEQUENCE [LARGE SCALE GENOMIC DNA]</scope>
    <source>
        <strain evidence="3">JCM 10833 / BCRC 13528 / IAM 13628 / NBRC 14792 / USDA 110</strain>
    </source>
</reference>
<dbReference type="InterPro" id="IPR057707">
    <property type="entry name" value="DUF7947"/>
</dbReference>
<evidence type="ECO:0000259" key="1">
    <source>
        <dbReference type="Pfam" id="PF25679"/>
    </source>
</evidence>
<proteinExistence type="predicted"/>
<dbReference type="KEGG" id="bja:blr4401"/>
<dbReference type="GeneID" id="46491402"/>
<dbReference type="PATRIC" id="fig|224911.5.peg.4443"/>
<keyword evidence="3" id="KW-1185">Reference proteome</keyword>
<dbReference type="Pfam" id="PF25679">
    <property type="entry name" value="DUF7947"/>
    <property type="match status" value="1"/>
</dbReference>
<evidence type="ECO:0000313" key="2">
    <source>
        <dbReference type="EMBL" id="BAC49666.1"/>
    </source>
</evidence>
<gene>
    <name evidence="2" type="ordered locus">blr4401</name>
</gene>
<dbReference type="Proteomes" id="UP000002526">
    <property type="component" value="Chromosome"/>
</dbReference>
<dbReference type="HOGENOM" id="CLU_1792755_0_0_5"/>
<organism evidence="2 3">
    <name type="scientific">Bradyrhizobium diazoefficiens (strain JCM 10833 / BCRC 13528 / IAM 13628 / NBRC 14792 / USDA 110)</name>
    <dbReference type="NCBI Taxonomy" id="224911"/>
    <lineage>
        <taxon>Bacteria</taxon>
        <taxon>Pseudomonadati</taxon>
        <taxon>Pseudomonadota</taxon>
        <taxon>Alphaproteobacteria</taxon>
        <taxon>Hyphomicrobiales</taxon>
        <taxon>Nitrobacteraceae</taxon>
        <taxon>Bradyrhizobium</taxon>
    </lineage>
</organism>
<dbReference type="OrthoDB" id="8242079at2"/>
<dbReference type="EMBL" id="BA000040">
    <property type="protein sequence ID" value="BAC49666.1"/>
    <property type="molecule type" value="Genomic_DNA"/>
</dbReference>
<sequence>MKIINELHRENRASLRQIPEPVGRTVRLLQIGDARNGIVIDEPAAEVLRSPDQLTLGEPVTYDVKIHGVFKTNGACRIEILDQKKIVSGKIADATLEAPHNVYTKALDEGAVLRVVAQPTMKDGKLHRLFITGAKLAPKRRAKA</sequence>
<accession>Q89LZ2</accession>
<dbReference type="InParanoid" id="Q89LZ2"/>
<name>Q89LZ2_BRADU</name>
<evidence type="ECO:0000313" key="3">
    <source>
        <dbReference type="Proteomes" id="UP000002526"/>
    </source>
</evidence>
<dbReference type="EnsemblBacteria" id="BAC49666">
    <property type="protein sequence ID" value="BAC49666"/>
    <property type="gene ID" value="BAC49666"/>
</dbReference>